<dbReference type="InterPro" id="IPR037120">
    <property type="entry name" value="Haem_peroxidase_sf_animal"/>
</dbReference>
<dbReference type="GO" id="GO:0020037">
    <property type="term" value="F:heme binding"/>
    <property type="evidence" value="ECO:0007669"/>
    <property type="project" value="InterPro"/>
</dbReference>
<evidence type="ECO:0000313" key="2">
    <source>
        <dbReference type="EMBL" id="OQR77138.1"/>
    </source>
</evidence>
<name>A0A1V9XUV3_9ACAR</name>
<dbReference type="Proteomes" id="UP000192247">
    <property type="component" value="Unassembled WGS sequence"/>
</dbReference>
<dbReference type="SUPFAM" id="SSF48113">
    <property type="entry name" value="Heme-dependent peroxidases"/>
    <property type="match status" value="1"/>
</dbReference>
<organism evidence="2 3">
    <name type="scientific">Tropilaelaps mercedesae</name>
    <dbReference type="NCBI Taxonomy" id="418985"/>
    <lineage>
        <taxon>Eukaryota</taxon>
        <taxon>Metazoa</taxon>
        <taxon>Ecdysozoa</taxon>
        <taxon>Arthropoda</taxon>
        <taxon>Chelicerata</taxon>
        <taxon>Arachnida</taxon>
        <taxon>Acari</taxon>
        <taxon>Parasitiformes</taxon>
        <taxon>Mesostigmata</taxon>
        <taxon>Gamasina</taxon>
        <taxon>Dermanyssoidea</taxon>
        <taxon>Laelapidae</taxon>
        <taxon>Tropilaelaps</taxon>
    </lineage>
</organism>
<dbReference type="EMBL" id="MNPL01003900">
    <property type="protein sequence ID" value="OQR77138.1"/>
    <property type="molecule type" value="Genomic_DNA"/>
</dbReference>
<dbReference type="InterPro" id="IPR019791">
    <property type="entry name" value="Haem_peroxidase_animal"/>
</dbReference>
<dbReference type="InterPro" id="IPR010255">
    <property type="entry name" value="Haem_peroxidase_sf"/>
</dbReference>
<comment type="caution">
    <text evidence="2">The sequence shown here is derived from an EMBL/GenBank/DDBJ whole genome shotgun (WGS) entry which is preliminary data.</text>
</comment>
<dbReference type="OrthoDB" id="2204368at2759"/>
<reference evidence="2 3" key="1">
    <citation type="journal article" date="2017" name="Gigascience">
        <title>Draft genome of the honey bee ectoparasitic mite, Tropilaelaps mercedesae, is shaped by the parasitic life history.</title>
        <authorList>
            <person name="Dong X."/>
            <person name="Armstrong S.D."/>
            <person name="Xia D."/>
            <person name="Makepeace B.L."/>
            <person name="Darby A.C."/>
            <person name="Kadowaki T."/>
        </authorList>
    </citation>
    <scope>NUCLEOTIDE SEQUENCE [LARGE SCALE GENOMIC DNA]</scope>
    <source>
        <strain evidence="2">Wuxi-XJTLU</strain>
    </source>
</reference>
<dbReference type="STRING" id="418985.A0A1V9XUV3"/>
<dbReference type="PROSITE" id="PS50292">
    <property type="entry name" value="PEROXIDASE_3"/>
    <property type="match status" value="1"/>
</dbReference>
<evidence type="ECO:0000313" key="3">
    <source>
        <dbReference type="Proteomes" id="UP000192247"/>
    </source>
</evidence>
<dbReference type="PANTHER" id="PTHR11475:SF134">
    <property type="entry name" value="LD42267P"/>
    <property type="match status" value="1"/>
</dbReference>
<keyword evidence="1" id="KW-0560">Oxidoreductase</keyword>
<sequence length="320" mass="36881">MLASLQTLFLREHNRLAAQFIQRGWSKWQVYNVSRKIIGGMLQVITYREYLPLMVGQQTMERFNLAIPSREYTYRSALNPSIINTWAAAACRCPGLAYDLNNMDDFCKPETDPVRTFLVGACEQQMQELNTVYSREITRYLFATPMEPGKDLRAIDYHRARDHGTPPYNQWRQFCGLRPFSSFEEMKNAFSNRYSGLIDRLKLLYHNEIDDLDFGVGAILEPVAPGSTFGPTVTCIFGHQFNRLKFGDRFWIENPKVSTAFSRDQLANLYKVTLSGLICANTDVQRIQRNVFLVPGPTNPTVNCEQLMVEQNIHPESYNF</sequence>
<accession>A0A1V9XUV3</accession>
<dbReference type="GO" id="GO:0004601">
    <property type="term" value="F:peroxidase activity"/>
    <property type="evidence" value="ECO:0007669"/>
    <property type="project" value="UniProtKB-KW"/>
</dbReference>
<keyword evidence="1" id="KW-0575">Peroxidase</keyword>
<dbReference type="Gene3D" id="1.10.640.10">
    <property type="entry name" value="Haem peroxidase domain superfamily, animal type"/>
    <property type="match status" value="1"/>
</dbReference>
<dbReference type="PANTHER" id="PTHR11475">
    <property type="entry name" value="OXIDASE/PEROXIDASE"/>
    <property type="match status" value="1"/>
</dbReference>
<dbReference type="GO" id="GO:0006979">
    <property type="term" value="P:response to oxidative stress"/>
    <property type="evidence" value="ECO:0007669"/>
    <property type="project" value="InterPro"/>
</dbReference>
<dbReference type="Pfam" id="PF03098">
    <property type="entry name" value="An_peroxidase"/>
    <property type="match status" value="1"/>
</dbReference>
<dbReference type="AlphaFoldDB" id="A0A1V9XUV3"/>
<keyword evidence="3" id="KW-1185">Reference proteome</keyword>
<dbReference type="InParanoid" id="A0A1V9XUV3"/>
<gene>
    <name evidence="2" type="ORF">BIW11_07305</name>
</gene>
<protein>
    <submittedName>
        <fullName evidence="2">Peroxidasin-like</fullName>
    </submittedName>
</protein>
<proteinExistence type="predicted"/>
<evidence type="ECO:0000256" key="1">
    <source>
        <dbReference type="ARBA" id="ARBA00022559"/>
    </source>
</evidence>